<keyword evidence="1" id="KW-0433">Leucine-rich repeat</keyword>
<evidence type="ECO:0000313" key="5">
    <source>
        <dbReference type="Proteomes" id="UP000009168"/>
    </source>
</evidence>
<dbReference type="RefSeq" id="XP_001026867.3">
    <property type="nucleotide sequence ID" value="XM_001026867.3"/>
</dbReference>
<dbReference type="Pfam" id="PF00069">
    <property type="entry name" value="Pkinase"/>
    <property type="match status" value="1"/>
</dbReference>
<dbReference type="SUPFAM" id="SSF56112">
    <property type="entry name" value="Protein kinase-like (PK-like)"/>
    <property type="match status" value="1"/>
</dbReference>
<dbReference type="GO" id="GO:0004672">
    <property type="term" value="F:protein kinase activity"/>
    <property type="evidence" value="ECO:0007669"/>
    <property type="project" value="InterPro"/>
</dbReference>
<reference evidence="5" key="1">
    <citation type="journal article" date="2006" name="PLoS Biol.">
        <title>Macronuclear genome sequence of the ciliate Tetrahymena thermophila, a model eukaryote.</title>
        <authorList>
            <person name="Eisen J.A."/>
            <person name="Coyne R.S."/>
            <person name="Wu M."/>
            <person name="Wu D."/>
            <person name="Thiagarajan M."/>
            <person name="Wortman J.R."/>
            <person name="Badger J.H."/>
            <person name="Ren Q."/>
            <person name="Amedeo P."/>
            <person name="Jones K.M."/>
            <person name="Tallon L.J."/>
            <person name="Delcher A.L."/>
            <person name="Salzberg S.L."/>
            <person name="Silva J.C."/>
            <person name="Haas B.J."/>
            <person name="Majoros W.H."/>
            <person name="Farzad M."/>
            <person name="Carlton J.M."/>
            <person name="Smith R.K. Jr."/>
            <person name="Garg J."/>
            <person name="Pearlman R.E."/>
            <person name="Karrer K.M."/>
            <person name="Sun L."/>
            <person name="Manning G."/>
            <person name="Elde N.C."/>
            <person name="Turkewitz A.P."/>
            <person name="Asai D.J."/>
            <person name="Wilkes D.E."/>
            <person name="Wang Y."/>
            <person name="Cai H."/>
            <person name="Collins K."/>
            <person name="Stewart B.A."/>
            <person name="Lee S.R."/>
            <person name="Wilamowska K."/>
            <person name="Weinberg Z."/>
            <person name="Ruzzo W.L."/>
            <person name="Wloga D."/>
            <person name="Gaertig J."/>
            <person name="Frankel J."/>
            <person name="Tsao C.-C."/>
            <person name="Gorovsky M.A."/>
            <person name="Keeling P.J."/>
            <person name="Waller R.F."/>
            <person name="Patron N.J."/>
            <person name="Cherry J.M."/>
            <person name="Stover N.A."/>
            <person name="Krieger C.J."/>
            <person name="del Toro C."/>
            <person name="Ryder H.F."/>
            <person name="Williamson S.C."/>
            <person name="Barbeau R.A."/>
            <person name="Hamilton E.P."/>
            <person name="Orias E."/>
        </authorList>
    </citation>
    <scope>NUCLEOTIDE SEQUENCE [LARGE SCALE GENOMIC DNA]</scope>
    <source>
        <strain evidence="5">SB210</strain>
    </source>
</reference>
<dbReference type="AlphaFoldDB" id="X1W3V4"/>
<dbReference type="Gene3D" id="3.80.10.10">
    <property type="entry name" value="Ribonuclease Inhibitor"/>
    <property type="match status" value="4"/>
</dbReference>
<sequence>MQQQQDIELKYQAPEEKFQEIFEDYQEEHKENMIFDTDELTSIYNELQKKKIYLTSYISQGGNGCVFEAKYNEEIVAVKCSKPKFEKIKEEEKIMKLLKDTPYVFKTIEEFLNEKKTKYYQISKKYSCNLKDIMQSFFDQKKTLPLNQIVGFAIQMSTVFEKIQQNNLIHSDIKPENILYDSQEKCFNLCDYGESKSFKDGSKTYNLKGFTRKYAAPEIKEDNGFFNIKYDIYGLGIILLELTLGKFLEDGDCAFIRNGKLPNYISKNALYQDINQIIIKMLEKTPQNRIDSFGLTKQLNELRIKLESQFIYAIKDKLDFTESNLMISKFRQSFLKFNYTSKQNEVRLDKYDFKGYSNLSKIQECIAKRLVHHLDLKFWDNNIDVLGASYLGSGLRKCINLKNLKLNLNKNQVKAIGQLALGYDLGKCANLSNLALNLDTQQINKQDAQSLGFYLAKKVNLQNLELNISNIKIDDKDAQVLGFFLADCTNLSNLTLYLGWNQISDQGASDLGSGLGKCLSLSNLTLYLNSNQIGAQGASDLGSGLGKCLNLSNLTLNLDSNQIGSQGASNLFSSLGKCLNLSNLTLQLNSNQIGVQGVLDLSSGLGKCVNLLNLTLNLNSNYINAQGASDLGSGLEKCVKLSNLKLNLQFNEIGIQGASVLGSSLGKCINLSNLTISLYYCQIGPQGASGLCSGLGKCVNLSNLTLDLRINNIDTQGASYLGSCLRRCTNLKNLKLHLDRNTVQQSNQLKAKYLKSKRLITLQITYDWY</sequence>
<dbReference type="Proteomes" id="UP000009168">
    <property type="component" value="Unassembled WGS sequence"/>
</dbReference>
<dbReference type="PROSITE" id="PS00108">
    <property type="entry name" value="PROTEIN_KINASE_ST"/>
    <property type="match status" value="1"/>
</dbReference>
<dbReference type="Pfam" id="PF13516">
    <property type="entry name" value="LRR_6"/>
    <property type="match status" value="3"/>
</dbReference>
<dbReference type="PANTHER" id="PTHR24362:SF309">
    <property type="entry name" value="PROTEIN KINASE DOMAIN-CONTAINING PROTEIN"/>
    <property type="match status" value="1"/>
</dbReference>
<protein>
    <submittedName>
        <fullName evidence="4">Kinase domain protein</fullName>
    </submittedName>
</protein>
<accession>X1W3V4</accession>
<dbReference type="InterPro" id="IPR008271">
    <property type="entry name" value="Ser/Thr_kinase_AS"/>
</dbReference>
<evidence type="ECO:0000313" key="4">
    <source>
        <dbReference type="EMBL" id="EAS06622.3"/>
    </source>
</evidence>
<evidence type="ECO:0000256" key="2">
    <source>
        <dbReference type="ARBA" id="ARBA00022737"/>
    </source>
</evidence>
<keyword evidence="5" id="KW-1185">Reference proteome</keyword>
<dbReference type="InParanoid" id="X1W3V4"/>
<dbReference type="SMART" id="SM00220">
    <property type="entry name" value="S_TKc"/>
    <property type="match status" value="1"/>
</dbReference>
<dbReference type="CDD" id="cd00180">
    <property type="entry name" value="PKc"/>
    <property type="match status" value="1"/>
</dbReference>
<dbReference type="InterPro" id="IPR001611">
    <property type="entry name" value="Leu-rich_rpt"/>
</dbReference>
<dbReference type="OrthoDB" id="504170at2759"/>
<proteinExistence type="predicted"/>
<evidence type="ECO:0000256" key="1">
    <source>
        <dbReference type="ARBA" id="ARBA00022614"/>
    </source>
</evidence>
<dbReference type="InterPro" id="IPR000719">
    <property type="entry name" value="Prot_kinase_dom"/>
</dbReference>
<dbReference type="GeneID" id="24442800"/>
<organism evidence="4 5">
    <name type="scientific">Tetrahymena thermophila (strain SB210)</name>
    <dbReference type="NCBI Taxonomy" id="312017"/>
    <lineage>
        <taxon>Eukaryota</taxon>
        <taxon>Sar</taxon>
        <taxon>Alveolata</taxon>
        <taxon>Ciliophora</taxon>
        <taxon>Intramacronucleata</taxon>
        <taxon>Oligohymenophorea</taxon>
        <taxon>Hymenostomatida</taxon>
        <taxon>Tetrahymenina</taxon>
        <taxon>Tetrahymenidae</taxon>
        <taxon>Tetrahymena</taxon>
    </lineage>
</organism>
<dbReference type="SMART" id="SM00368">
    <property type="entry name" value="LRR_RI"/>
    <property type="match status" value="7"/>
</dbReference>
<gene>
    <name evidence="4" type="ORF">TTHERM_01344670</name>
</gene>
<dbReference type="KEGG" id="tet:TTHERM_01344670"/>
<dbReference type="GO" id="GO:0005524">
    <property type="term" value="F:ATP binding"/>
    <property type="evidence" value="ECO:0007669"/>
    <property type="project" value="InterPro"/>
</dbReference>
<dbReference type="SUPFAM" id="SSF52047">
    <property type="entry name" value="RNI-like"/>
    <property type="match status" value="1"/>
</dbReference>
<dbReference type="PROSITE" id="PS50011">
    <property type="entry name" value="PROTEIN_KINASE_DOM"/>
    <property type="match status" value="1"/>
</dbReference>
<dbReference type="EMBL" id="GG662268">
    <property type="protein sequence ID" value="EAS06622.3"/>
    <property type="molecule type" value="Genomic_DNA"/>
</dbReference>
<dbReference type="InterPro" id="IPR032675">
    <property type="entry name" value="LRR_dom_sf"/>
</dbReference>
<keyword evidence="2" id="KW-0677">Repeat</keyword>
<dbReference type="Gene3D" id="3.30.200.20">
    <property type="entry name" value="Phosphorylase Kinase, domain 1"/>
    <property type="match status" value="1"/>
</dbReference>
<evidence type="ECO:0000259" key="3">
    <source>
        <dbReference type="PROSITE" id="PS50011"/>
    </source>
</evidence>
<keyword evidence="4" id="KW-0808">Transferase</keyword>
<dbReference type="PANTHER" id="PTHR24362">
    <property type="entry name" value="SERINE/THREONINE-PROTEIN KINASE NEK"/>
    <property type="match status" value="1"/>
</dbReference>
<name>X1W3V4_TETTS</name>
<dbReference type="InterPro" id="IPR011009">
    <property type="entry name" value="Kinase-like_dom_sf"/>
</dbReference>
<dbReference type="Gene3D" id="1.10.510.10">
    <property type="entry name" value="Transferase(Phosphotransferase) domain 1"/>
    <property type="match status" value="1"/>
</dbReference>
<feature type="domain" description="Protein kinase" evidence="3">
    <location>
        <begin position="52"/>
        <end position="311"/>
    </location>
</feature>
<keyword evidence="4" id="KW-0418">Kinase</keyword>